<keyword evidence="4" id="KW-1185">Reference proteome</keyword>
<reference evidence="3" key="3">
    <citation type="submission" date="2025-09" db="UniProtKB">
        <authorList>
            <consortium name="Ensembl"/>
        </authorList>
    </citation>
    <scope>IDENTIFICATION</scope>
</reference>
<dbReference type="Gene3D" id="3.50.4.10">
    <property type="entry name" value="Hepatocyte Growth Factor"/>
    <property type="match status" value="1"/>
</dbReference>
<sequence>MDVCRLLVTWALMVLAHGQQLNMRYVDWFAVRPKHMFWARTVFRLTGVSSEQCAMECLSMRGRCLSFDFHKRTGSCFGRANGEDTLRSNKRLRKNDNYDFYVANIDRVYAALRFYRAPQNNAGVHPPRTKLEHPPIRPDARIVPDMRFVTSRENNRYIARIRPTHTPIATASRRPVITTTTRRLMRATTTRRPVVSTTTIRPVITTTTRRPIRTTTTRRPIRTTTTMRPIRTTTTRRPVITTTTRSPVRTTTTKIPVRTI</sequence>
<dbReference type="AlphaFoldDB" id="H2ZPV7"/>
<dbReference type="SUPFAM" id="SSF57414">
    <property type="entry name" value="Hairpin loop containing domain-like"/>
    <property type="match status" value="1"/>
</dbReference>
<dbReference type="CDD" id="cd01099">
    <property type="entry name" value="PAN_AP_HGF"/>
    <property type="match status" value="1"/>
</dbReference>
<name>H2ZPV7_CIOSA</name>
<organism evidence="3 4">
    <name type="scientific">Ciona savignyi</name>
    <name type="common">Pacific transparent sea squirt</name>
    <dbReference type="NCBI Taxonomy" id="51511"/>
    <lineage>
        <taxon>Eukaryota</taxon>
        <taxon>Metazoa</taxon>
        <taxon>Chordata</taxon>
        <taxon>Tunicata</taxon>
        <taxon>Ascidiacea</taxon>
        <taxon>Phlebobranchia</taxon>
        <taxon>Cionidae</taxon>
        <taxon>Ciona</taxon>
    </lineage>
</organism>
<dbReference type="Ensembl" id="ENSCSAVT00000019835.1">
    <property type="protein sequence ID" value="ENSCSAVP00000019623.1"/>
    <property type="gene ID" value="ENSCSAVG00000011498.1"/>
</dbReference>
<dbReference type="Proteomes" id="UP000007875">
    <property type="component" value="Unassembled WGS sequence"/>
</dbReference>
<feature type="chain" id="PRO_5003578876" description="Apple domain-containing protein" evidence="1">
    <location>
        <begin position="19"/>
        <end position="260"/>
    </location>
</feature>
<reference evidence="3" key="2">
    <citation type="submission" date="2025-08" db="UniProtKB">
        <authorList>
            <consortium name="Ensembl"/>
        </authorList>
    </citation>
    <scope>IDENTIFICATION</scope>
</reference>
<dbReference type="Pfam" id="PF00024">
    <property type="entry name" value="PAN_1"/>
    <property type="match status" value="1"/>
</dbReference>
<accession>H2ZPV7</accession>
<protein>
    <recommendedName>
        <fullName evidence="2">Apple domain-containing protein</fullName>
    </recommendedName>
</protein>
<evidence type="ECO:0000259" key="2">
    <source>
        <dbReference type="Pfam" id="PF00024"/>
    </source>
</evidence>
<keyword evidence="1" id="KW-0732">Signal</keyword>
<evidence type="ECO:0000256" key="1">
    <source>
        <dbReference type="SAM" id="SignalP"/>
    </source>
</evidence>
<proteinExistence type="predicted"/>
<evidence type="ECO:0000313" key="4">
    <source>
        <dbReference type="Proteomes" id="UP000007875"/>
    </source>
</evidence>
<dbReference type="InterPro" id="IPR003609">
    <property type="entry name" value="Pan_app"/>
</dbReference>
<feature type="signal peptide" evidence="1">
    <location>
        <begin position="1"/>
        <end position="18"/>
    </location>
</feature>
<reference evidence="4" key="1">
    <citation type="submission" date="2003-08" db="EMBL/GenBank/DDBJ databases">
        <authorList>
            <person name="Birren B."/>
            <person name="Nusbaum C."/>
            <person name="Abebe A."/>
            <person name="Abouelleil A."/>
            <person name="Adekoya E."/>
            <person name="Ait-zahra M."/>
            <person name="Allen N."/>
            <person name="Allen T."/>
            <person name="An P."/>
            <person name="Anderson M."/>
            <person name="Anderson S."/>
            <person name="Arachchi H."/>
            <person name="Armbruster J."/>
            <person name="Bachantsang P."/>
            <person name="Baldwin J."/>
            <person name="Barry A."/>
            <person name="Bayul T."/>
            <person name="Blitshsteyn B."/>
            <person name="Bloom T."/>
            <person name="Blye J."/>
            <person name="Boguslavskiy L."/>
            <person name="Borowsky M."/>
            <person name="Boukhgalter B."/>
            <person name="Brunache A."/>
            <person name="Butler J."/>
            <person name="Calixte N."/>
            <person name="Calvo S."/>
            <person name="Camarata J."/>
            <person name="Campo K."/>
            <person name="Chang J."/>
            <person name="Cheshatsang Y."/>
            <person name="Citroen M."/>
            <person name="Collymore A."/>
            <person name="Considine T."/>
            <person name="Cook A."/>
            <person name="Cooke P."/>
            <person name="Corum B."/>
            <person name="Cuomo C."/>
            <person name="David R."/>
            <person name="Dawoe T."/>
            <person name="Degray S."/>
            <person name="Dodge S."/>
            <person name="Dooley K."/>
            <person name="Dorje P."/>
            <person name="Dorjee K."/>
            <person name="Dorris L."/>
            <person name="Duffey N."/>
            <person name="Dupes A."/>
            <person name="Elkins T."/>
            <person name="Engels R."/>
            <person name="Erickson J."/>
            <person name="Farina A."/>
            <person name="Faro S."/>
            <person name="Ferreira P."/>
            <person name="Fischer H."/>
            <person name="Fitzgerald M."/>
            <person name="Foley K."/>
            <person name="Gage D."/>
            <person name="Galagan J."/>
            <person name="Gearin G."/>
            <person name="Gnerre S."/>
            <person name="Gnirke A."/>
            <person name="Goyette A."/>
            <person name="Graham J."/>
            <person name="Grandbois E."/>
            <person name="Gyaltsen K."/>
            <person name="Hafez N."/>
            <person name="Hagopian D."/>
            <person name="Hagos B."/>
            <person name="Hall J."/>
            <person name="Hatcher B."/>
            <person name="Heller A."/>
            <person name="Higgins H."/>
            <person name="Honan T."/>
            <person name="Horn A."/>
            <person name="Houde N."/>
            <person name="Hughes L."/>
            <person name="Hulme W."/>
            <person name="Husby E."/>
            <person name="Iliev I."/>
            <person name="Jaffe D."/>
            <person name="Jones C."/>
            <person name="Kamal M."/>
            <person name="Kamat A."/>
            <person name="Kamvysselis M."/>
            <person name="Karlsson E."/>
            <person name="Kells C."/>
            <person name="Kieu A."/>
            <person name="Kisner P."/>
            <person name="Kodira C."/>
            <person name="Kulbokas E."/>
            <person name="Labutti K."/>
            <person name="Lama D."/>
            <person name="Landers T."/>
            <person name="Leger J."/>
            <person name="Levine S."/>
            <person name="Lewis D."/>
            <person name="Lewis T."/>
            <person name="Lindblad-toh K."/>
            <person name="Liu X."/>
            <person name="Lokyitsang T."/>
            <person name="Lokyitsang Y."/>
            <person name="Lucien O."/>
            <person name="Lui A."/>
            <person name="Ma L.J."/>
            <person name="Mabbitt R."/>
            <person name="Macdonald J."/>
            <person name="Maclean C."/>
            <person name="Major J."/>
            <person name="Manning J."/>
            <person name="Marabella R."/>
            <person name="Maru K."/>
            <person name="Matthews C."/>
            <person name="Mauceli E."/>
            <person name="Mccarthy M."/>
            <person name="Mcdonough S."/>
            <person name="Mcghee T."/>
            <person name="Meldrim J."/>
            <person name="Meneus L."/>
            <person name="Mesirov J."/>
            <person name="Mihalev A."/>
            <person name="Mihova T."/>
            <person name="Mikkelsen T."/>
            <person name="Mlenga V."/>
            <person name="Moru K."/>
            <person name="Mozes J."/>
            <person name="Mulrain L."/>
            <person name="Munson G."/>
            <person name="Naylor J."/>
            <person name="Newes C."/>
            <person name="Nguyen C."/>
            <person name="Nguyen N."/>
            <person name="Nguyen T."/>
            <person name="Nicol R."/>
            <person name="Nielsen C."/>
            <person name="Nizzari M."/>
            <person name="Norbu C."/>
            <person name="Norbu N."/>
            <person name="O'donnell P."/>
            <person name="Okoawo O."/>
            <person name="O'leary S."/>
            <person name="Omotosho B."/>
            <person name="O'neill K."/>
            <person name="Osman S."/>
            <person name="Parker S."/>
            <person name="Perrin D."/>
            <person name="Phunkhang P."/>
            <person name="Piqani B."/>
            <person name="Purcell S."/>
            <person name="Rachupka T."/>
            <person name="Ramasamy U."/>
            <person name="Rameau R."/>
            <person name="Ray V."/>
            <person name="Raymond C."/>
            <person name="Retta R."/>
            <person name="Richardson S."/>
            <person name="Rise C."/>
            <person name="Rodriguez J."/>
            <person name="Rogers J."/>
            <person name="Rogov P."/>
            <person name="Rutman M."/>
            <person name="Schupbach R."/>
            <person name="Seaman C."/>
            <person name="Settipalli S."/>
            <person name="Sharpe T."/>
            <person name="Sheridan J."/>
            <person name="Sherpa N."/>
            <person name="Shi J."/>
            <person name="Smirnov S."/>
            <person name="Smith C."/>
            <person name="Sougnez C."/>
            <person name="Spencer B."/>
            <person name="Stalker J."/>
            <person name="Stange-thomann N."/>
            <person name="Stavropoulos S."/>
            <person name="Stetson K."/>
            <person name="Stone C."/>
            <person name="Stone S."/>
            <person name="Stubbs M."/>
            <person name="Talamas J."/>
            <person name="Tchuinga P."/>
            <person name="Tenzing P."/>
            <person name="Tesfaye S."/>
            <person name="Theodore J."/>
            <person name="Thoulutsang Y."/>
            <person name="Topham K."/>
            <person name="Towey S."/>
            <person name="Tsamla T."/>
            <person name="Tsomo N."/>
            <person name="Vallee D."/>
            <person name="Vassiliev H."/>
            <person name="Venkataraman V."/>
            <person name="Vinson J."/>
            <person name="Vo A."/>
            <person name="Wade C."/>
            <person name="Wang S."/>
            <person name="Wangchuk T."/>
            <person name="Wangdi T."/>
            <person name="Whittaker C."/>
            <person name="Wilkinson J."/>
            <person name="Wu Y."/>
            <person name="Wyman D."/>
            <person name="Yadav S."/>
            <person name="Yang S."/>
            <person name="Yang X."/>
            <person name="Yeager S."/>
            <person name="Yee E."/>
            <person name="Young G."/>
            <person name="Zainoun J."/>
            <person name="Zembeck L."/>
            <person name="Zimmer A."/>
            <person name="Zody M."/>
            <person name="Lander E."/>
        </authorList>
    </citation>
    <scope>NUCLEOTIDE SEQUENCE [LARGE SCALE GENOMIC DNA]</scope>
</reference>
<evidence type="ECO:0000313" key="3">
    <source>
        <dbReference type="Ensembl" id="ENSCSAVP00000019623.1"/>
    </source>
</evidence>
<dbReference type="HOGENOM" id="CLU_1071699_0_0_1"/>
<dbReference type="GeneTree" id="ENSGT00940000161181"/>
<feature type="domain" description="Apple" evidence="2">
    <location>
        <begin position="46"/>
        <end position="101"/>
    </location>
</feature>